<feature type="transmembrane region" description="Helical" evidence="6">
    <location>
        <begin position="328"/>
        <end position="347"/>
    </location>
</feature>
<dbReference type="Proteomes" id="UP000005580">
    <property type="component" value="Unassembled WGS sequence"/>
</dbReference>
<keyword evidence="4 6" id="KW-1133">Transmembrane helix</keyword>
<keyword evidence="2" id="KW-1003">Cell membrane</keyword>
<feature type="domain" description="DUF4131" evidence="8">
    <location>
        <begin position="32"/>
        <end position="182"/>
    </location>
</feature>
<feature type="transmembrane region" description="Helical" evidence="6">
    <location>
        <begin position="281"/>
        <end position="298"/>
    </location>
</feature>
<dbReference type="STRING" id="28134.SAMN05444288_1889"/>
<evidence type="ECO:0000313" key="10">
    <source>
        <dbReference type="Proteomes" id="UP000005580"/>
    </source>
</evidence>
<feature type="transmembrane region" description="Helical" evidence="6">
    <location>
        <begin position="12"/>
        <end position="29"/>
    </location>
</feature>
<comment type="subcellular location">
    <subcellularLocation>
        <location evidence="1">Cell membrane</location>
        <topology evidence="1">Multi-pass membrane protein</topology>
    </subcellularLocation>
</comment>
<feature type="transmembrane region" description="Helical" evidence="6">
    <location>
        <begin position="414"/>
        <end position="437"/>
    </location>
</feature>
<name>E7RPG9_9BACT</name>
<accession>E7RPG9</accession>
<evidence type="ECO:0000259" key="8">
    <source>
        <dbReference type="Pfam" id="PF13567"/>
    </source>
</evidence>
<comment type="caution">
    <text evidence="9">The sequence shown here is derived from an EMBL/GenBank/DDBJ whole genome shotgun (WGS) entry which is preliminary data.</text>
</comment>
<feature type="transmembrane region" description="Helical" evidence="6">
    <location>
        <begin position="449"/>
        <end position="470"/>
    </location>
</feature>
<dbReference type="GO" id="GO:0005886">
    <property type="term" value="C:plasma membrane"/>
    <property type="evidence" value="ECO:0007669"/>
    <property type="project" value="UniProtKB-SubCell"/>
</dbReference>
<dbReference type="InterPro" id="IPR025405">
    <property type="entry name" value="DUF4131"/>
</dbReference>
<reference evidence="9" key="1">
    <citation type="submission" date="2011-01" db="EMBL/GenBank/DDBJ databases">
        <authorList>
            <person name="Muzny D."/>
            <person name="Qin X."/>
            <person name="Buhay C."/>
            <person name="Dugan-Rocha S."/>
            <person name="Ding Y."/>
            <person name="Chen G."/>
            <person name="Hawes A."/>
            <person name="Holder M."/>
            <person name="Jhangiani S."/>
            <person name="Johnson A."/>
            <person name="Khan Z."/>
            <person name="Li Z."/>
            <person name="Liu W."/>
            <person name="Liu X."/>
            <person name="Perez L."/>
            <person name="Shen H."/>
            <person name="Wang Q."/>
            <person name="Watt J."/>
            <person name="Xi L."/>
            <person name="Xin Y."/>
            <person name="Zhou J."/>
            <person name="Deng J."/>
            <person name="Jiang H."/>
            <person name="Liu Y."/>
            <person name="Qu J."/>
            <person name="Song X.-Z."/>
            <person name="Zhang L."/>
            <person name="Villasana D."/>
            <person name="Johnson A."/>
            <person name="Liu J."/>
            <person name="Liyanage D."/>
            <person name="Lorensuhewa L."/>
            <person name="Robinson T."/>
            <person name="Song A."/>
            <person name="Song B.-B."/>
            <person name="Dinh H."/>
            <person name="Thornton R."/>
            <person name="Coyle M."/>
            <person name="Francisco L."/>
            <person name="Jackson L."/>
            <person name="Javaid M."/>
            <person name="Korchina V."/>
            <person name="Kovar C."/>
            <person name="Mata R."/>
            <person name="Mathew T."/>
            <person name="Ngo R."/>
            <person name="Nguyen L."/>
            <person name="Nguyen N."/>
            <person name="Okwuonu G."/>
            <person name="Ongeri F."/>
            <person name="Pham C."/>
            <person name="Simmons D."/>
            <person name="Wilczek-Boney K."/>
            <person name="Hale W."/>
            <person name="Jakkamsetti A."/>
            <person name="Pham P."/>
            <person name="Ruth R."/>
            <person name="San Lucas F."/>
            <person name="Warren J."/>
            <person name="Zhang J."/>
            <person name="Zhao Z."/>
            <person name="Zhou C."/>
            <person name="Zhu D."/>
            <person name="Lee S."/>
            <person name="Bess C."/>
            <person name="Blankenburg K."/>
            <person name="Forbes L."/>
            <person name="Fu Q."/>
            <person name="Gubbala S."/>
            <person name="Hirani K."/>
            <person name="Jayaseelan J.C."/>
            <person name="Lara F."/>
            <person name="Munidasa M."/>
            <person name="Palculict T."/>
            <person name="Patil S."/>
            <person name="Pu L.-L."/>
            <person name="Saada N."/>
            <person name="Tang L."/>
            <person name="Weissenberger G."/>
            <person name="Zhu Y."/>
            <person name="Hemphill L."/>
            <person name="Shang Y."/>
            <person name="Youmans B."/>
            <person name="Ayvaz T."/>
            <person name="Ross M."/>
            <person name="Santibanez J."/>
            <person name="Aqrawi P."/>
            <person name="Gross S."/>
            <person name="Joshi V."/>
            <person name="Fowler G."/>
            <person name="Nazareth L."/>
            <person name="Reid J."/>
            <person name="Worley K."/>
            <person name="Petrosino J."/>
            <person name="Highlander S."/>
            <person name="Gibbs R."/>
        </authorList>
    </citation>
    <scope>NUCLEOTIDE SEQUENCE [LARGE SCALE GENOMIC DNA]</scope>
    <source>
        <strain evidence="9">ATCC 33269</strain>
    </source>
</reference>
<feature type="transmembrane region" description="Helical" evidence="6">
    <location>
        <begin position="482"/>
        <end position="502"/>
    </location>
</feature>
<feature type="transmembrane region" description="Helical" evidence="6">
    <location>
        <begin position="35"/>
        <end position="53"/>
    </location>
</feature>
<feature type="transmembrane region" description="Helical" evidence="6">
    <location>
        <begin position="60"/>
        <end position="77"/>
    </location>
</feature>
<dbReference type="NCBIfam" id="TIGR00360">
    <property type="entry name" value="ComEC_N-term"/>
    <property type="match status" value="1"/>
</dbReference>
<evidence type="ECO:0000256" key="3">
    <source>
        <dbReference type="ARBA" id="ARBA00022692"/>
    </source>
</evidence>
<feature type="transmembrane region" description="Helical" evidence="6">
    <location>
        <begin position="353"/>
        <end position="372"/>
    </location>
</feature>
<evidence type="ECO:0000256" key="5">
    <source>
        <dbReference type="ARBA" id="ARBA00023136"/>
    </source>
</evidence>
<dbReference type="eggNOG" id="COG0658">
    <property type="taxonomic scope" value="Bacteria"/>
</dbReference>
<protein>
    <submittedName>
        <fullName evidence="9">ComEC/Rec2-like protein</fullName>
    </submittedName>
</protein>
<evidence type="ECO:0000313" key="9">
    <source>
        <dbReference type="EMBL" id="EFZ37612.1"/>
    </source>
</evidence>
<feature type="domain" description="ComEC/Rec2-related protein" evidence="7">
    <location>
        <begin position="232"/>
        <end position="495"/>
    </location>
</feature>
<proteinExistence type="predicted"/>
<dbReference type="HOGENOM" id="CLU_010363_5_1_10"/>
<dbReference type="Pfam" id="PF13567">
    <property type="entry name" value="DUF4131"/>
    <property type="match status" value="1"/>
</dbReference>
<keyword evidence="3 6" id="KW-0812">Transmembrane</keyword>
<evidence type="ECO:0000256" key="1">
    <source>
        <dbReference type="ARBA" id="ARBA00004651"/>
    </source>
</evidence>
<gene>
    <name evidence="9" type="ORF">HMPREF0663_11070</name>
</gene>
<organism evidence="9 10">
    <name type="scientific">Hoylesella oralis ATCC 33269</name>
    <dbReference type="NCBI Taxonomy" id="873533"/>
    <lineage>
        <taxon>Bacteria</taxon>
        <taxon>Pseudomonadati</taxon>
        <taxon>Bacteroidota</taxon>
        <taxon>Bacteroidia</taxon>
        <taxon>Bacteroidales</taxon>
        <taxon>Prevotellaceae</taxon>
        <taxon>Hoylesella</taxon>
    </lineage>
</organism>
<keyword evidence="5 6" id="KW-0472">Membrane</keyword>
<dbReference type="InterPro" id="IPR052159">
    <property type="entry name" value="Competence_DNA_uptake"/>
</dbReference>
<sequence>MKIDGNIQLFPLLRVALALIAGIAIGSYVGDGLPMHVWFVALIASLLMALIGYKRWQLQSVMLLLSTFLLGAWMLSVRETEYRKNVYGDCTYKAVVISRPVVRGKVLQCDLLVASGPMKNKKIKASILRDTIDKRYLRLALGDGIVARSVLERPKNYYTHSHFDYALWLRIHGYEAQTFVYYTNWQKAEVGLGDLSRMERIRLKARQFRDRLMVHFRAYGLAEQDYAVVAAMTLGDKSMLSKSMKEEYSLAGASHLLALSGLHLGIIYFMLTLLCLGNRHFMLVQVFILTAIWTYVIMVGMAPSVLRSAIMLTVYAFVTLLNRKRMSVNVLALAAIVMLIADPLVLWDVSFQLSFMAVMGILVFYFPLYHLVKDQILFTSKAVRWLWGMVVVSVSAQLGTAPLVMYYFGNVSFYFLLTNLFAVPLATIILYCVFVSVLTAPFPALQSIVIALLSAVAGVLNRGIAVIASLPGSHISNVNVNFYQVVLMYLLIGCLYGLGFYCRKMVRSAPKY</sequence>
<evidence type="ECO:0000256" key="6">
    <source>
        <dbReference type="SAM" id="Phobius"/>
    </source>
</evidence>
<keyword evidence="10" id="KW-1185">Reference proteome</keyword>
<dbReference type="Pfam" id="PF03772">
    <property type="entry name" value="Competence"/>
    <property type="match status" value="1"/>
</dbReference>
<evidence type="ECO:0000256" key="4">
    <source>
        <dbReference type="ARBA" id="ARBA00022989"/>
    </source>
</evidence>
<feature type="transmembrane region" description="Helical" evidence="6">
    <location>
        <begin position="384"/>
        <end position="408"/>
    </location>
</feature>
<dbReference type="EMBL" id="AEPE02000003">
    <property type="protein sequence ID" value="EFZ37612.1"/>
    <property type="molecule type" value="Genomic_DNA"/>
</dbReference>
<dbReference type="PANTHER" id="PTHR30619:SF1">
    <property type="entry name" value="RECOMBINATION PROTEIN 2"/>
    <property type="match status" value="1"/>
</dbReference>
<evidence type="ECO:0000259" key="7">
    <source>
        <dbReference type="Pfam" id="PF03772"/>
    </source>
</evidence>
<dbReference type="PANTHER" id="PTHR30619">
    <property type="entry name" value="DNA INTERNALIZATION/COMPETENCE PROTEIN COMEC/REC2"/>
    <property type="match status" value="1"/>
</dbReference>
<dbReference type="InterPro" id="IPR004477">
    <property type="entry name" value="ComEC_N"/>
</dbReference>
<dbReference type="RefSeq" id="WP_004368306.1">
    <property type="nucleotide sequence ID" value="NZ_GL833116.1"/>
</dbReference>
<feature type="transmembrane region" description="Helical" evidence="6">
    <location>
        <begin position="248"/>
        <end position="269"/>
    </location>
</feature>
<evidence type="ECO:0000256" key="2">
    <source>
        <dbReference type="ARBA" id="ARBA00022475"/>
    </source>
</evidence>
<dbReference type="AlphaFoldDB" id="E7RPG9"/>